<feature type="transmembrane region" description="Helical" evidence="2">
    <location>
        <begin position="63"/>
        <end position="83"/>
    </location>
</feature>
<evidence type="ECO:0000313" key="3">
    <source>
        <dbReference type="EMBL" id="MBJ8341805.1"/>
    </source>
</evidence>
<dbReference type="RefSeq" id="WP_199706870.1">
    <property type="nucleotide sequence ID" value="NZ_JAEMNV010000008.1"/>
</dbReference>
<proteinExistence type="predicted"/>
<dbReference type="AlphaFoldDB" id="A0A934U5R5"/>
<keyword evidence="2" id="KW-1133">Transmembrane helix</keyword>
<evidence type="ECO:0000256" key="1">
    <source>
        <dbReference type="SAM" id="MobiDB-lite"/>
    </source>
</evidence>
<feature type="compositionally biased region" description="Basic and acidic residues" evidence="1">
    <location>
        <begin position="14"/>
        <end position="30"/>
    </location>
</feature>
<name>A0A934U5R5_9NOCA</name>
<dbReference type="Proteomes" id="UP000655868">
    <property type="component" value="Unassembled WGS sequence"/>
</dbReference>
<accession>A0A934U5R5</accession>
<sequence length="102" mass="10831">MEENSMQEDNAGVHADEDRTTRSHAGEGIEDARNFPGYALVLAGLACLALALTAAGYGFSGWALILGVACFLTLAAGFAWVILEHKRVKNNEGKNLTDQAGH</sequence>
<evidence type="ECO:0000313" key="4">
    <source>
        <dbReference type="Proteomes" id="UP000655868"/>
    </source>
</evidence>
<comment type="caution">
    <text evidence="3">The sequence shown here is derived from an EMBL/GenBank/DDBJ whole genome shotgun (WGS) entry which is preliminary data.</text>
</comment>
<feature type="region of interest" description="Disordered" evidence="1">
    <location>
        <begin position="1"/>
        <end position="30"/>
    </location>
</feature>
<evidence type="ECO:0000256" key="2">
    <source>
        <dbReference type="SAM" id="Phobius"/>
    </source>
</evidence>
<gene>
    <name evidence="3" type="ORF">JGU71_23235</name>
</gene>
<keyword evidence="2" id="KW-0472">Membrane</keyword>
<evidence type="ECO:0008006" key="5">
    <source>
        <dbReference type="Google" id="ProtNLM"/>
    </source>
</evidence>
<keyword evidence="2" id="KW-0812">Transmembrane</keyword>
<feature type="transmembrane region" description="Helical" evidence="2">
    <location>
        <begin position="38"/>
        <end position="57"/>
    </location>
</feature>
<dbReference type="EMBL" id="JAEMNV010000008">
    <property type="protein sequence ID" value="MBJ8341805.1"/>
    <property type="molecule type" value="Genomic_DNA"/>
</dbReference>
<reference evidence="3" key="1">
    <citation type="submission" date="2020-12" db="EMBL/GenBank/DDBJ databases">
        <title>Antrihabitans popcorni sp. nov. and Antrihabitans auranticaus sp. nov., isolated from a larva cave.</title>
        <authorList>
            <person name="Lee S.D."/>
            <person name="Kim I.S."/>
        </authorList>
    </citation>
    <scope>NUCLEOTIDE SEQUENCE</scope>
    <source>
        <strain evidence="3">YC3-6</strain>
    </source>
</reference>
<protein>
    <recommendedName>
        <fullName evidence="5">UsfY protein</fullName>
    </recommendedName>
</protein>
<keyword evidence="4" id="KW-1185">Reference proteome</keyword>
<organism evidence="3 4">
    <name type="scientific">Antrihabitans stalagmiti</name>
    <dbReference type="NCBI Taxonomy" id="2799499"/>
    <lineage>
        <taxon>Bacteria</taxon>
        <taxon>Bacillati</taxon>
        <taxon>Actinomycetota</taxon>
        <taxon>Actinomycetes</taxon>
        <taxon>Mycobacteriales</taxon>
        <taxon>Nocardiaceae</taxon>
        <taxon>Antrihabitans</taxon>
    </lineage>
</organism>